<protein>
    <recommendedName>
        <fullName evidence="3">SnoaL-like domain-containing protein</fullName>
    </recommendedName>
</protein>
<dbReference type="Proteomes" id="UP000617634">
    <property type="component" value="Unassembled WGS sequence"/>
</dbReference>
<reference evidence="1" key="1">
    <citation type="submission" date="2020-11" db="EMBL/GenBank/DDBJ databases">
        <title>Novosphingobium aureum sp. nov., a marine bacterium isolated from sediment of a salt flat.</title>
        <authorList>
            <person name="Yoo Y."/>
            <person name="Kim J.-J."/>
        </authorList>
    </citation>
    <scope>NUCLEOTIDE SEQUENCE</scope>
    <source>
        <strain evidence="1">YJ-S2-02</strain>
    </source>
</reference>
<organism evidence="1 2">
    <name type="scientific">Novosphingobium aureum</name>
    <dbReference type="NCBI Taxonomy" id="2792964"/>
    <lineage>
        <taxon>Bacteria</taxon>
        <taxon>Pseudomonadati</taxon>
        <taxon>Pseudomonadota</taxon>
        <taxon>Alphaproteobacteria</taxon>
        <taxon>Sphingomonadales</taxon>
        <taxon>Sphingomonadaceae</taxon>
        <taxon>Novosphingobium</taxon>
    </lineage>
</organism>
<evidence type="ECO:0008006" key="3">
    <source>
        <dbReference type="Google" id="ProtNLM"/>
    </source>
</evidence>
<proteinExistence type="predicted"/>
<dbReference type="AlphaFoldDB" id="A0A931HAR8"/>
<comment type="caution">
    <text evidence="1">The sequence shown here is derived from an EMBL/GenBank/DDBJ whole genome shotgun (WGS) entry which is preliminary data.</text>
</comment>
<name>A0A931HAR8_9SPHN</name>
<evidence type="ECO:0000313" key="1">
    <source>
        <dbReference type="EMBL" id="MBH0112098.1"/>
    </source>
</evidence>
<dbReference type="RefSeq" id="WP_197160945.1">
    <property type="nucleotide sequence ID" value="NZ_JADZGI010000001.1"/>
</dbReference>
<gene>
    <name evidence="1" type="ORF">I5E68_03905</name>
</gene>
<sequence>MNAIPTAQRHHIALSLAHRWFAFFEAPGGDLEAHLAIFDPQVRLSGHRGQRLFAQDHESLRAWFAAVPDEVSSHHILHSVYEDLAPDSGRLAFLVAYQAPGADGAVHGSIISYETQIAFGGEPRFLALDKTPMLPNTRPVFEPSWASNRVLARLHAELGGLGEAVDANSQDLRSAMGDNVNALSVLTNAPDGSSSYEALASWIGGEPAAPSSLRLAVRDDVREPLPTIQPLVPA</sequence>
<dbReference type="InterPro" id="IPR032710">
    <property type="entry name" value="NTF2-like_dom_sf"/>
</dbReference>
<keyword evidence="2" id="KW-1185">Reference proteome</keyword>
<dbReference type="SUPFAM" id="SSF54427">
    <property type="entry name" value="NTF2-like"/>
    <property type="match status" value="1"/>
</dbReference>
<dbReference type="EMBL" id="JADZGI010000001">
    <property type="protein sequence ID" value="MBH0112098.1"/>
    <property type="molecule type" value="Genomic_DNA"/>
</dbReference>
<accession>A0A931HAR8</accession>
<evidence type="ECO:0000313" key="2">
    <source>
        <dbReference type="Proteomes" id="UP000617634"/>
    </source>
</evidence>